<evidence type="ECO:0000313" key="2">
    <source>
        <dbReference type="EMBL" id="QDV43896.1"/>
    </source>
</evidence>
<feature type="region of interest" description="Disordered" evidence="1">
    <location>
        <begin position="1"/>
        <end position="78"/>
    </location>
</feature>
<evidence type="ECO:0000313" key="3">
    <source>
        <dbReference type="Proteomes" id="UP000319004"/>
    </source>
</evidence>
<dbReference type="EMBL" id="CP037423">
    <property type="protein sequence ID" value="QDV43896.1"/>
    <property type="molecule type" value="Genomic_DNA"/>
</dbReference>
<dbReference type="Proteomes" id="UP000319004">
    <property type="component" value="Chromosome"/>
</dbReference>
<accession>A0A518HST5</accession>
<dbReference type="AlphaFoldDB" id="A0A518HST5"/>
<feature type="compositionally biased region" description="Basic and acidic residues" evidence="1">
    <location>
        <begin position="20"/>
        <end position="32"/>
    </location>
</feature>
<dbReference type="KEGG" id="snep:Enr13x_37560"/>
<feature type="compositionally biased region" description="Polar residues" evidence="1">
    <location>
        <begin position="33"/>
        <end position="42"/>
    </location>
</feature>
<keyword evidence="3" id="KW-1185">Reference proteome</keyword>
<organism evidence="2 3">
    <name type="scientific">Stieleria neptunia</name>
    <dbReference type="NCBI Taxonomy" id="2527979"/>
    <lineage>
        <taxon>Bacteria</taxon>
        <taxon>Pseudomonadati</taxon>
        <taxon>Planctomycetota</taxon>
        <taxon>Planctomycetia</taxon>
        <taxon>Pirellulales</taxon>
        <taxon>Pirellulaceae</taxon>
        <taxon>Stieleria</taxon>
    </lineage>
</organism>
<reference evidence="2 3" key="1">
    <citation type="submission" date="2019-03" db="EMBL/GenBank/DDBJ databases">
        <title>Deep-cultivation of Planctomycetes and their phenomic and genomic characterization uncovers novel biology.</title>
        <authorList>
            <person name="Wiegand S."/>
            <person name="Jogler M."/>
            <person name="Boedeker C."/>
            <person name="Pinto D."/>
            <person name="Vollmers J."/>
            <person name="Rivas-Marin E."/>
            <person name="Kohn T."/>
            <person name="Peeters S.H."/>
            <person name="Heuer A."/>
            <person name="Rast P."/>
            <person name="Oberbeckmann S."/>
            <person name="Bunk B."/>
            <person name="Jeske O."/>
            <person name="Meyerdierks A."/>
            <person name="Storesund J.E."/>
            <person name="Kallscheuer N."/>
            <person name="Luecker S."/>
            <person name="Lage O.M."/>
            <person name="Pohl T."/>
            <person name="Merkel B.J."/>
            <person name="Hornburger P."/>
            <person name="Mueller R.-W."/>
            <person name="Bruemmer F."/>
            <person name="Labrenz M."/>
            <person name="Spormann A.M."/>
            <person name="Op den Camp H."/>
            <person name="Overmann J."/>
            <person name="Amann R."/>
            <person name="Jetten M.S.M."/>
            <person name="Mascher T."/>
            <person name="Medema M.H."/>
            <person name="Devos D.P."/>
            <person name="Kaster A.-K."/>
            <person name="Ovreas L."/>
            <person name="Rohde M."/>
            <person name="Galperin M.Y."/>
            <person name="Jogler C."/>
        </authorList>
    </citation>
    <scope>NUCLEOTIDE SEQUENCE [LARGE SCALE GENOMIC DNA]</scope>
    <source>
        <strain evidence="2 3">Enr13</strain>
    </source>
</reference>
<name>A0A518HST5_9BACT</name>
<gene>
    <name evidence="2" type="ORF">Enr13x_37560</name>
</gene>
<protein>
    <submittedName>
        <fullName evidence="2">Uncharacterized protein</fullName>
    </submittedName>
</protein>
<dbReference type="RefSeq" id="WP_145388290.1">
    <property type="nucleotide sequence ID" value="NZ_CP037423.1"/>
</dbReference>
<proteinExistence type="predicted"/>
<sequence length="136" mass="15796">MAENEREFFENLVDTVDSEVNEKNSQKPRRESTPQSTSGDEQSPNDKVAQPDFRQTKKRIGGKREMATASTPRQTSEEMLRTFAKATVQKTVRFQPKLIADLEAWQRKQETMGEIPASFQRIQNEALRLWLEKHSR</sequence>
<evidence type="ECO:0000256" key="1">
    <source>
        <dbReference type="SAM" id="MobiDB-lite"/>
    </source>
</evidence>